<reference evidence="2 3" key="1">
    <citation type="submission" date="2021-06" db="EMBL/GenBank/DDBJ databases">
        <authorList>
            <person name="Palmer J.M."/>
        </authorList>
    </citation>
    <scope>NUCLEOTIDE SEQUENCE [LARGE SCALE GENOMIC DNA]</scope>
    <source>
        <strain evidence="3">if_2019</strain>
        <tissue evidence="2">Muscle</tissue>
    </source>
</reference>
<dbReference type="Proteomes" id="UP001482620">
    <property type="component" value="Unassembled WGS sequence"/>
</dbReference>
<evidence type="ECO:0000313" key="3">
    <source>
        <dbReference type="Proteomes" id="UP001482620"/>
    </source>
</evidence>
<dbReference type="EMBL" id="JAHRIQ010003780">
    <property type="protein sequence ID" value="MEQ2222607.1"/>
    <property type="molecule type" value="Genomic_DNA"/>
</dbReference>
<evidence type="ECO:0000256" key="1">
    <source>
        <dbReference type="SAM" id="MobiDB-lite"/>
    </source>
</evidence>
<proteinExistence type="predicted"/>
<feature type="region of interest" description="Disordered" evidence="1">
    <location>
        <begin position="1"/>
        <end position="107"/>
    </location>
</feature>
<evidence type="ECO:0000313" key="2">
    <source>
        <dbReference type="EMBL" id="MEQ2222607.1"/>
    </source>
</evidence>
<gene>
    <name evidence="2" type="ORF">ILYODFUR_028076</name>
</gene>
<sequence length="107" mass="11548">MAENAGRPGSIQQCANGPIFSKQVVQQDQDMDPETQDPGTYHSPSRTPTEPRGPGPGKRPPGVSRCTPKHPAPNAENHKYTGGQRHQPPQVVWRGGTRPPHLMGGLN</sequence>
<keyword evidence="3" id="KW-1185">Reference proteome</keyword>
<name>A0ABV0STD3_9TELE</name>
<protein>
    <submittedName>
        <fullName evidence="2">Uncharacterized protein</fullName>
    </submittedName>
</protein>
<accession>A0ABV0STD3</accession>
<comment type="caution">
    <text evidence="2">The sequence shown here is derived from an EMBL/GenBank/DDBJ whole genome shotgun (WGS) entry which is preliminary data.</text>
</comment>
<organism evidence="2 3">
    <name type="scientific">Ilyodon furcidens</name>
    <name type="common">goldbreast splitfin</name>
    <dbReference type="NCBI Taxonomy" id="33524"/>
    <lineage>
        <taxon>Eukaryota</taxon>
        <taxon>Metazoa</taxon>
        <taxon>Chordata</taxon>
        <taxon>Craniata</taxon>
        <taxon>Vertebrata</taxon>
        <taxon>Euteleostomi</taxon>
        <taxon>Actinopterygii</taxon>
        <taxon>Neopterygii</taxon>
        <taxon>Teleostei</taxon>
        <taxon>Neoteleostei</taxon>
        <taxon>Acanthomorphata</taxon>
        <taxon>Ovalentaria</taxon>
        <taxon>Atherinomorphae</taxon>
        <taxon>Cyprinodontiformes</taxon>
        <taxon>Goodeidae</taxon>
        <taxon>Ilyodon</taxon>
    </lineage>
</organism>